<dbReference type="Gene3D" id="3.30.420.280">
    <property type="match status" value="1"/>
</dbReference>
<dbReference type="EMBL" id="DAASHO010000260">
    <property type="protein sequence ID" value="HAE5551533.1"/>
    <property type="molecule type" value="Genomic_DNA"/>
</dbReference>
<name>A0A733BRI5_SALET</name>
<feature type="non-terminal residue" evidence="1">
    <location>
        <position position="1"/>
    </location>
</feature>
<protein>
    <submittedName>
        <fullName evidence="1">Terminase</fullName>
    </submittedName>
</protein>
<proteinExistence type="predicted"/>
<dbReference type="AlphaFoldDB" id="A0A733BRI5"/>
<accession>A0A733BRI5</accession>
<evidence type="ECO:0000313" key="1">
    <source>
        <dbReference type="EMBL" id="HAE5551533.1"/>
    </source>
</evidence>
<organism evidence="1">
    <name type="scientific">Salmonella enterica subsp. enterica serovar Heidelberg</name>
    <dbReference type="NCBI Taxonomy" id="611"/>
    <lineage>
        <taxon>Bacteria</taxon>
        <taxon>Pseudomonadati</taxon>
        <taxon>Pseudomonadota</taxon>
        <taxon>Gammaproteobacteria</taxon>
        <taxon>Enterobacterales</taxon>
        <taxon>Enterobacteriaceae</taxon>
        <taxon>Salmonella</taxon>
    </lineage>
</organism>
<reference evidence="1" key="1">
    <citation type="journal article" date="2018" name="Genome Biol.">
        <title>SKESA: strategic k-mer extension for scrupulous assemblies.</title>
        <authorList>
            <person name="Souvorov A."/>
            <person name="Agarwala R."/>
            <person name="Lipman D.J."/>
        </authorList>
    </citation>
    <scope>NUCLEOTIDE SEQUENCE</scope>
    <source>
        <strain evidence="1">ID124024</strain>
    </source>
</reference>
<comment type="caution">
    <text evidence="1">The sequence shown here is derived from an EMBL/GenBank/DDBJ whole genome shotgun (WGS) entry which is preliminary data.</text>
</comment>
<gene>
    <name evidence="1" type="ORF">G4J68_004526</name>
</gene>
<sequence>GKIVKTNDDVLDATRYGYMMRRFARMMRDIRKPKEKKIPAPIRPVRRGR</sequence>
<reference evidence="1" key="2">
    <citation type="submission" date="2018-07" db="EMBL/GenBank/DDBJ databases">
        <authorList>
            <consortium name="NCBI Pathogen Detection Project"/>
        </authorList>
    </citation>
    <scope>NUCLEOTIDE SEQUENCE</scope>
    <source>
        <strain evidence="1">ID124024</strain>
    </source>
</reference>